<feature type="non-terminal residue" evidence="1">
    <location>
        <position position="540"/>
    </location>
</feature>
<gene>
    <name evidence="1" type="ORF">PACLA_8A080311</name>
</gene>
<proteinExistence type="predicted"/>
<dbReference type="Pfam" id="PF05380">
    <property type="entry name" value="Peptidase_A17"/>
    <property type="match status" value="1"/>
</dbReference>
<dbReference type="Proteomes" id="UP001152795">
    <property type="component" value="Unassembled WGS sequence"/>
</dbReference>
<evidence type="ECO:0000313" key="1">
    <source>
        <dbReference type="EMBL" id="CAB4033655.1"/>
    </source>
</evidence>
<dbReference type="InterPro" id="IPR043128">
    <property type="entry name" value="Rev_trsase/Diguanyl_cyclase"/>
</dbReference>
<dbReference type="Gene3D" id="3.10.10.10">
    <property type="entry name" value="HIV Type 1 Reverse Transcriptase, subunit A, domain 1"/>
    <property type="match status" value="1"/>
</dbReference>
<dbReference type="SUPFAM" id="SSF56672">
    <property type="entry name" value="DNA/RNA polymerases"/>
    <property type="match status" value="1"/>
</dbReference>
<dbReference type="AlphaFoldDB" id="A0A6S7JMB1"/>
<keyword evidence="2" id="KW-1185">Reference proteome</keyword>
<dbReference type="Gene3D" id="3.30.70.270">
    <property type="match status" value="1"/>
</dbReference>
<dbReference type="PANTHER" id="PTHR47331">
    <property type="entry name" value="PHD-TYPE DOMAIN-CONTAINING PROTEIN"/>
    <property type="match status" value="1"/>
</dbReference>
<dbReference type="EMBL" id="CACRXK020019434">
    <property type="protein sequence ID" value="CAB4033655.1"/>
    <property type="molecule type" value="Genomic_DNA"/>
</dbReference>
<sequence>MYVCDHSDYEQLYSLDVLGVEDRGEKDQSTIYAEFQESITRKEDGRYEVAVPWIPGAVLSNTNEEPSRKRLHNVNRKLKQNQQLKDEYEKIVHEQLKDGVIEKTKESSTSERVFYMPHKPVIKENASTTKVRMVFDASARPHPTANSVNECMHTGPPLQPLLWDILIRTRMSTHHLLADLQKAFLQVGLKEDDRDGFRFLFDINGQTGSDIADLEDFKREATGILEDAKFPVHKWESNVEELDNESIPSKILEHKWNKREETLEIRAEPTKEETPVTKRHILKELSSIYDPVGIISPTMVEGKRIYREACDEKVGWNSEVSTSTSKDWIKWRQQLRNVKFPRSLAREIREVKGIHLHLFADASFTACSAVSIAVIEHSSGIVKGLLTSKSRIAKRNTSIPRLELVRGQMAANMAKNLVAALRRWPIASVTVWMDSLVALFRIASPERSWKIFVSNRTRKIAAITEEVGISWKYCPSEENLADLGSRGASIDKMEKDGWFNGPEWLVNPDKWPKQPNLERTKTVLDEQKPMTEVAFNTEEK</sequence>
<organism evidence="1 2">
    <name type="scientific">Paramuricea clavata</name>
    <name type="common">Red gorgonian</name>
    <name type="synonym">Violescent sea-whip</name>
    <dbReference type="NCBI Taxonomy" id="317549"/>
    <lineage>
        <taxon>Eukaryota</taxon>
        <taxon>Metazoa</taxon>
        <taxon>Cnidaria</taxon>
        <taxon>Anthozoa</taxon>
        <taxon>Octocorallia</taxon>
        <taxon>Malacalcyonacea</taxon>
        <taxon>Plexauridae</taxon>
        <taxon>Paramuricea</taxon>
    </lineage>
</organism>
<evidence type="ECO:0000313" key="2">
    <source>
        <dbReference type="Proteomes" id="UP001152795"/>
    </source>
</evidence>
<reference evidence="1" key="1">
    <citation type="submission" date="2020-04" db="EMBL/GenBank/DDBJ databases">
        <authorList>
            <person name="Alioto T."/>
            <person name="Alioto T."/>
            <person name="Gomez Garrido J."/>
        </authorList>
    </citation>
    <scope>NUCLEOTIDE SEQUENCE</scope>
    <source>
        <strain evidence="1">A484AB</strain>
    </source>
</reference>
<dbReference type="OrthoDB" id="8054408at2759"/>
<protein>
    <submittedName>
        <fullName evidence="1">Uncharacterized protein</fullName>
    </submittedName>
</protein>
<dbReference type="InterPro" id="IPR008042">
    <property type="entry name" value="Retrotrans_Pao"/>
</dbReference>
<accession>A0A6S7JMB1</accession>
<name>A0A6S7JMB1_PARCT</name>
<dbReference type="InterPro" id="IPR043502">
    <property type="entry name" value="DNA/RNA_pol_sf"/>
</dbReference>
<comment type="caution">
    <text evidence="1">The sequence shown here is derived from an EMBL/GenBank/DDBJ whole genome shotgun (WGS) entry which is preliminary data.</text>
</comment>